<reference evidence="2 3" key="1">
    <citation type="journal article" date="2014" name="Int. J. Syst. Evol. Microbiol.">
        <title>Complete genome sequence of Corynebacterium casei LMG S-19264T (=DSM 44701T), isolated from a smear-ripened cheese.</title>
        <authorList>
            <consortium name="US DOE Joint Genome Institute (JGI-PGF)"/>
            <person name="Walter F."/>
            <person name="Albersmeier A."/>
            <person name="Kalinowski J."/>
            <person name="Ruckert C."/>
        </authorList>
    </citation>
    <scope>NUCLEOTIDE SEQUENCE [LARGE SCALE GENOMIC DNA]</scope>
    <source>
        <strain evidence="2 3">CGMCC 4.7111</strain>
    </source>
</reference>
<organism evidence="2 3">
    <name type="scientific">Streptomyces albiflavescens</name>
    <dbReference type="NCBI Taxonomy" id="1623582"/>
    <lineage>
        <taxon>Bacteria</taxon>
        <taxon>Bacillati</taxon>
        <taxon>Actinomycetota</taxon>
        <taxon>Actinomycetes</taxon>
        <taxon>Kitasatosporales</taxon>
        <taxon>Streptomycetaceae</taxon>
        <taxon>Streptomyces</taxon>
    </lineage>
</organism>
<comment type="caution">
    <text evidence="2">The sequence shown here is derived from an EMBL/GenBank/DDBJ whole genome shotgun (WGS) entry which is preliminary data.</text>
</comment>
<sequence length="97" mass="10729">MGEEPLHDPPLGQHHEPLLLVTALDDRQDQRERGRAVLDETAGVAAISPDQGQQVVRVGHLPEQDLGGGAIADIRARDHHPQQQAERVDHDVRLYGR</sequence>
<keyword evidence="3" id="KW-1185">Reference proteome</keyword>
<gene>
    <name evidence="2" type="ORF">GCM10011579_098610</name>
</gene>
<dbReference type="Proteomes" id="UP000600365">
    <property type="component" value="Unassembled WGS sequence"/>
</dbReference>
<evidence type="ECO:0000256" key="1">
    <source>
        <dbReference type="SAM" id="MobiDB-lite"/>
    </source>
</evidence>
<evidence type="ECO:0000313" key="3">
    <source>
        <dbReference type="Proteomes" id="UP000600365"/>
    </source>
</evidence>
<dbReference type="EMBL" id="BMMM01000039">
    <property type="protein sequence ID" value="GGN96787.1"/>
    <property type="molecule type" value="Genomic_DNA"/>
</dbReference>
<feature type="region of interest" description="Disordered" evidence="1">
    <location>
        <begin position="78"/>
        <end position="97"/>
    </location>
</feature>
<protein>
    <submittedName>
        <fullName evidence="2">Uncharacterized protein</fullName>
    </submittedName>
</protein>
<accession>A0A917YFW7</accession>
<dbReference type="AlphaFoldDB" id="A0A917YFW7"/>
<proteinExistence type="predicted"/>
<evidence type="ECO:0000313" key="2">
    <source>
        <dbReference type="EMBL" id="GGN96787.1"/>
    </source>
</evidence>
<name>A0A917YFW7_9ACTN</name>